<dbReference type="EMBL" id="GIKN01002865">
    <property type="protein sequence ID" value="NIE45138.1"/>
    <property type="molecule type" value="Transcribed_RNA"/>
</dbReference>
<accession>A0A6G5A3I0</accession>
<sequence>MKFSLQVLLLLLPACLTHASVPEQINPCPYKHQVPRACGSAGIRESTCPGVGRPWCDHYNYESFRKRPCGCMDGTCRHRNKSCVLCSECGAQMGNHHLMGAVYTHEKRVLIQNAATGSGHVSPTSGHGPHYGGFVCMIENK</sequence>
<evidence type="ECO:0000313" key="2">
    <source>
        <dbReference type="EMBL" id="NIE45138.1"/>
    </source>
</evidence>
<keyword evidence="1" id="KW-0732">Signal</keyword>
<proteinExistence type="predicted"/>
<dbReference type="AlphaFoldDB" id="A0A6G5A3I0"/>
<reference evidence="2" key="1">
    <citation type="submission" date="2020-03" db="EMBL/GenBank/DDBJ databases">
        <title>A transcriptome and proteome of the tick Rhipicephalus microplus shaped by the genetic composition of its hosts and developmental stage.</title>
        <authorList>
            <person name="Garcia G.R."/>
            <person name="Ribeiro J.M.C."/>
            <person name="Maruyama S.R."/>
            <person name="Gardinasse L.G."/>
            <person name="Nelson K."/>
            <person name="Ferreira B.R."/>
            <person name="Andrade T.G."/>
            <person name="Santos I.K.F.M."/>
        </authorList>
    </citation>
    <scope>NUCLEOTIDE SEQUENCE</scope>
    <source>
        <strain evidence="2">NSGR</strain>
        <tissue evidence="2">Salivary glands</tissue>
    </source>
</reference>
<protein>
    <submittedName>
        <fullName evidence="2">Putative secreted protein</fullName>
    </submittedName>
</protein>
<evidence type="ECO:0000256" key="1">
    <source>
        <dbReference type="SAM" id="SignalP"/>
    </source>
</evidence>
<feature type="signal peptide" evidence="1">
    <location>
        <begin position="1"/>
        <end position="19"/>
    </location>
</feature>
<feature type="chain" id="PRO_5026267681" evidence="1">
    <location>
        <begin position="20"/>
        <end position="141"/>
    </location>
</feature>
<name>A0A6G5A3I0_RHIMP</name>
<organism evidence="2">
    <name type="scientific">Rhipicephalus microplus</name>
    <name type="common">Cattle tick</name>
    <name type="synonym">Boophilus microplus</name>
    <dbReference type="NCBI Taxonomy" id="6941"/>
    <lineage>
        <taxon>Eukaryota</taxon>
        <taxon>Metazoa</taxon>
        <taxon>Ecdysozoa</taxon>
        <taxon>Arthropoda</taxon>
        <taxon>Chelicerata</taxon>
        <taxon>Arachnida</taxon>
        <taxon>Acari</taxon>
        <taxon>Parasitiformes</taxon>
        <taxon>Ixodida</taxon>
        <taxon>Ixodoidea</taxon>
        <taxon>Ixodidae</taxon>
        <taxon>Rhipicephalinae</taxon>
        <taxon>Rhipicephalus</taxon>
        <taxon>Boophilus</taxon>
    </lineage>
</organism>